<evidence type="ECO:0000313" key="2">
    <source>
        <dbReference type="Proteomes" id="UP000017174"/>
    </source>
</evidence>
<dbReference type="EMBL" id="AXZG01000037">
    <property type="protein sequence ID" value="ERT66154.1"/>
    <property type="molecule type" value="Genomic_DNA"/>
</dbReference>
<comment type="caution">
    <text evidence="1">The sequence shown here is derived from an EMBL/GenBank/DDBJ whole genome shotgun (WGS) entry which is preliminary data.</text>
</comment>
<proteinExistence type="predicted"/>
<accession>U7V4V1</accession>
<dbReference type="AlphaFoldDB" id="U7V4V1"/>
<name>U7V4V1_9MICC</name>
<gene>
    <name evidence="1" type="ORF">HMPREF0742_01195</name>
</gene>
<dbReference type="Proteomes" id="UP000017174">
    <property type="component" value="Unassembled WGS sequence"/>
</dbReference>
<reference evidence="1 2" key="1">
    <citation type="submission" date="2013-08" db="EMBL/GenBank/DDBJ databases">
        <authorList>
            <person name="Weinstock G."/>
            <person name="Sodergren E."/>
            <person name="Wylie T."/>
            <person name="Fulton L."/>
            <person name="Fulton R."/>
            <person name="Fronick C."/>
            <person name="O'Laughlin M."/>
            <person name="Godfrey J."/>
            <person name="Miner T."/>
            <person name="Herter B."/>
            <person name="Appelbaum E."/>
            <person name="Cordes M."/>
            <person name="Lek S."/>
            <person name="Wollam A."/>
            <person name="Pepin K.H."/>
            <person name="Palsikar V.B."/>
            <person name="Mitreva M."/>
            <person name="Wilson R.K."/>
        </authorList>
    </citation>
    <scope>NUCLEOTIDE SEQUENCE [LARGE SCALE GENOMIC DNA]</scope>
    <source>
        <strain evidence="1 2">F0184</strain>
    </source>
</reference>
<protein>
    <submittedName>
        <fullName evidence="1">Uncharacterized protein</fullName>
    </submittedName>
</protein>
<sequence length="65" mass="6993">MDFWGVLALKTRFMTVENPQYALLCKFFVTIFNSASSVGKIVAASPEEVSERSGGGAKRKCGFGG</sequence>
<organism evidence="1 2">
    <name type="scientific">Rothia aeria F0184</name>
    <dbReference type="NCBI Taxonomy" id="888019"/>
    <lineage>
        <taxon>Bacteria</taxon>
        <taxon>Bacillati</taxon>
        <taxon>Actinomycetota</taxon>
        <taxon>Actinomycetes</taxon>
        <taxon>Micrococcales</taxon>
        <taxon>Micrococcaceae</taxon>
        <taxon>Rothia</taxon>
    </lineage>
</organism>
<dbReference type="PATRIC" id="fig|888019.4.peg.1018"/>
<evidence type="ECO:0000313" key="1">
    <source>
        <dbReference type="EMBL" id="ERT66154.1"/>
    </source>
</evidence>
<dbReference type="HOGENOM" id="CLU_2847151_0_0_11"/>